<feature type="transmembrane region" description="Helical" evidence="7">
    <location>
        <begin position="6"/>
        <end position="25"/>
    </location>
</feature>
<dbReference type="InterPro" id="IPR003445">
    <property type="entry name" value="Cat_transpt"/>
</dbReference>
<evidence type="ECO:0000313" key="9">
    <source>
        <dbReference type="Proteomes" id="UP000274922"/>
    </source>
</evidence>
<feature type="transmembrane region" description="Helical" evidence="7">
    <location>
        <begin position="371"/>
        <end position="390"/>
    </location>
</feature>
<dbReference type="GO" id="GO:0008324">
    <property type="term" value="F:monoatomic cation transmembrane transporter activity"/>
    <property type="evidence" value="ECO:0007669"/>
    <property type="project" value="InterPro"/>
</dbReference>
<dbReference type="OrthoDB" id="9999863at2759"/>
<evidence type="ECO:0000256" key="7">
    <source>
        <dbReference type="SAM" id="Phobius"/>
    </source>
</evidence>
<gene>
    <name evidence="8" type="ORF">CXG81DRAFT_4534</name>
</gene>
<dbReference type="STRING" id="1555241.A0A4P9X9Z4"/>
<keyword evidence="3 7" id="KW-0812">Transmembrane</keyword>
<dbReference type="Proteomes" id="UP000274922">
    <property type="component" value="Unassembled WGS sequence"/>
</dbReference>
<organism evidence="8 9">
    <name type="scientific">Caulochytrium protostelioides</name>
    <dbReference type="NCBI Taxonomy" id="1555241"/>
    <lineage>
        <taxon>Eukaryota</taxon>
        <taxon>Fungi</taxon>
        <taxon>Fungi incertae sedis</taxon>
        <taxon>Chytridiomycota</taxon>
        <taxon>Chytridiomycota incertae sedis</taxon>
        <taxon>Chytridiomycetes</taxon>
        <taxon>Caulochytriales</taxon>
        <taxon>Caulochytriaceae</taxon>
        <taxon>Caulochytrium</taxon>
    </lineage>
</organism>
<evidence type="ECO:0000256" key="2">
    <source>
        <dbReference type="ARBA" id="ARBA00022448"/>
    </source>
</evidence>
<dbReference type="InterPro" id="IPR051143">
    <property type="entry name" value="TrkH_K-transport"/>
</dbReference>
<proteinExistence type="predicted"/>
<evidence type="ECO:0000256" key="3">
    <source>
        <dbReference type="ARBA" id="ARBA00022692"/>
    </source>
</evidence>
<feature type="transmembrane region" description="Helical" evidence="7">
    <location>
        <begin position="34"/>
        <end position="53"/>
    </location>
</feature>
<dbReference type="Pfam" id="PF02386">
    <property type="entry name" value="TrkH"/>
    <property type="match status" value="2"/>
</dbReference>
<reference evidence="9" key="1">
    <citation type="journal article" date="2018" name="Nat. Microbiol.">
        <title>Leveraging single-cell genomics to expand the fungal tree of life.</title>
        <authorList>
            <person name="Ahrendt S.R."/>
            <person name="Quandt C.A."/>
            <person name="Ciobanu D."/>
            <person name="Clum A."/>
            <person name="Salamov A."/>
            <person name="Andreopoulos B."/>
            <person name="Cheng J.F."/>
            <person name="Woyke T."/>
            <person name="Pelin A."/>
            <person name="Henrissat B."/>
            <person name="Reynolds N.K."/>
            <person name="Benny G.L."/>
            <person name="Smith M.E."/>
            <person name="James T.Y."/>
            <person name="Grigoriev I.V."/>
        </authorList>
    </citation>
    <scope>NUCLEOTIDE SEQUENCE [LARGE SCALE GENOMIC DNA]</scope>
    <source>
        <strain evidence="9">ATCC 52028</strain>
    </source>
</reference>
<feature type="transmembrane region" description="Helical" evidence="7">
    <location>
        <begin position="183"/>
        <end position="202"/>
    </location>
</feature>
<keyword evidence="9" id="KW-1185">Reference proteome</keyword>
<dbReference type="GO" id="GO:0005886">
    <property type="term" value="C:plasma membrane"/>
    <property type="evidence" value="ECO:0007669"/>
    <property type="project" value="TreeGrafter"/>
</dbReference>
<protein>
    <recommendedName>
        <fullName evidence="10">TrkH-domain-containing protein</fullName>
    </recommendedName>
</protein>
<name>A0A4P9X9Z4_9FUNG</name>
<evidence type="ECO:0000256" key="5">
    <source>
        <dbReference type="ARBA" id="ARBA00023065"/>
    </source>
</evidence>
<sequence length="534" mass="60732">LSYYRLHLAWFLFLVIIGGLAIYGIERNYGEPMIWIDAFYWSTTTACVTGLAPTNVQSLTKGTQALLYILVHLGSPVILSVLPVTLRRRAFTRILEQQWAAEQEEAQERYRMLRRPSHDGADGEMMPSSCVDTDYDTDTGPVHRVRAKIRQRLRERRRRHNTLAELGGVEYQALGKLQIIVPVYYFTLQALTVIFLRVLVRYDVSRAEHLENNGVNLWWWCFFMANSIFNQTGITLLDDSLFAFRNTTALLVWMSVVLLLGYTAFPIALRLIVKFLAWYNRNDVYQARVYNYLLQYPRRCFTHLFPAADNRYLVIVLLLLNIGQFIASLAIEYRAADFGKGSWYLHVFQSIATRHGGFQVVTFGLLHPAMVWIYIAAMYVSSTYPLTIAIRRSMRYNERGIIGNHRSEDAQSPHLFNAASNGIPRHARSTTAGGAGATSGHNNNIIAIQPTQNPFDTVTSADFSPMSVVFEVVSAYGNVGYSIGGVDFMYSLSGSWHNISKFALVLTMLLGRHRGLPDAIDRTVMLPKRRKNTR</sequence>
<dbReference type="PANTHER" id="PTHR31064">
    <property type="entry name" value="POTASSIUM TRANSPORT PROTEIN DDB_G0292412-RELATED"/>
    <property type="match status" value="1"/>
</dbReference>
<comment type="subcellular location">
    <subcellularLocation>
        <location evidence="1">Membrane</location>
        <topology evidence="1">Multi-pass membrane protein</topology>
    </subcellularLocation>
</comment>
<keyword evidence="4 7" id="KW-1133">Transmembrane helix</keyword>
<feature type="transmembrane region" description="Helical" evidence="7">
    <location>
        <begin position="249"/>
        <end position="273"/>
    </location>
</feature>
<dbReference type="GO" id="GO:0030001">
    <property type="term" value="P:metal ion transport"/>
    <property type="evidence" value="ECO:0007669"/>
    <property type="project" value="UniProtKB-ARBA"/>
</dbReference>
<keyword evidence="2" id="KW-0813">Transport</keyword>
<feature type="transmembrane region" description="Helical" evidence="7">
    <location>
        <begin position="217"/>
        <end position="237"/>
    </location>
</feature>
<feature type="transmembrane region" description="Helical" evidence="7">
    <location>
        <begin position="65"/>
        <end position="86"/>
    </location>
</feature>
<accession>A0A4P9X9Z4</accession>
<dbReference type="EMBL" id="ML014157">
    <property type="protein sequence ID" value="RKP01910.1"/>
    <property type="molecule type" value="Genomic_DNA"/>
</dbReference>
<evidence type="ECO:0008006" key="10">
    <source>
        <dbReference type="Google" id="ProtNLM"/>
    </source>
</evidence>
<evidence type="ECO:0000256" key="4">
    <source>
        <dbReference type="ARBA" id="ARBA00022989"/>
    </source>
</evidence>
<evidence type="ECO:0000256" key="6">
    <source>
        <dbReference type="ARBA" id="ARBA00023136"/>
    </source>
</evidence>
<dbReference type="AlphaFoldDB" id="A0A4P9X9Z4"/>
<evidence type="ECO:0000313" key="8">
    <source>
        <dbReference type="EMBL" id="RKP01910.1"/>
    </source>
</evidence>
<feature type="non-terminal residue" evidence="8">
    <location>
        <position position="1"/>
    </location>
</feature>
<feature type="non-terminal residue" evidence="8">
    <location>
        <position position="534"/>
    </location>
</feature>
<keyword evidence="6 7" id="KW-0472">Membrane</keyword>
<evidence type="ECO:0000256" key="1">
    <source>
        <dbReference type="ARBA" id="ARBA00004141"/>
    </source>
</evidence>
<keyword evidence="5" id="KW-0406">Ion transport</keyword>
<dbReference type="PANTHER" id="PTHR31064:SF30">
    <property type="entry name" value="HIGH-AFFINITY POTASSIUM TRANSPORT PROTEIN-RELATED"/>
    <property type="match status" value="1"/>
</dbReference>
<feature type="transmembrane region" description="Helical" evidence="7">
    <location>
        <begin position="312"/>
        <end position="331"/>
    </location>
</feature>